<dbReference type="Proteomes" id="UP001219037">
    <property type="component" value="Chromosome"/>
</dbReference>
<keyword evidence="13" id="KW-1185">Reference proteome</keyword>
<feature type="binding site" evidence="11">
    <location>
        <position position="38"/>
    </location>
    <ligand>
        <name>Mg(2+)</name>
        <dbReference type="ChEBI" id="CHEBI:18420"/>
    </ligand>
</feature>
<evidence type="ECO:0000256" key="2">
    <source>
        <dbReference type="ARBA" id="ARBA00006997"/>
    </source>
</evidence>
<comment type="subcellular location">
    <subcellularLocation>
        <location evidence="11">Cytoplasm</location>
    </subcellularLocation>
</comment>
<evidence type="ECO:0000256" key="8">
    <source>
        <dbReference type="ARBA" id="ARBA00022840"/>
    </source>
</evidence>
<name>A0ABY8H2R3_9MICC</name>
<evidence type="ECO:0000256" key="9">
    <source>
        <dbReference type="ARBA" id="ARBA00023141"/>
    </source>
</evidence>
<evidence type="ECO:0000256" key="4">
    <source>
        <dbReference type="ARBA" id="ARBA00022605"/>
    </source>
</evidence>
<dbReference type="RefSeq" id="WP_278156126.1">
    <property type="nucleotide sequence ID" value="NZ_CP121252.1"/>
</dbReference>
<keyword evidence="5 11" id="KW-0808">Transferase</keyword>
<sequence>MHRHIASEVENAQQDRTPFQRGAAVRIVLVGPMGAGKSTVGSVLADQLGLARFDSDQLFVRVHGPIPDYFQAHGEPAFRAAEEELVGEVLSHHEPFVLSLGGGSVLSAQTRSRLGRGCRVVNLVVDEHTALDRLDGGVGRPVLAGDPVRNWLRILREREGLYREISHDTIDTSGLSTEQVAHAIIERMS</sequence>
<dbReference type="SUPFAM" id="SSF52540">
    <property type="entry name" value="P-loop containing nucleoside triphosphate hydrolases"/>
    <property type="match status" value="1"/>
</dbReference>
<evidence type="ECO:0000256" key="11">
    <source>
        <dbReference type="HAMAP-Rule" id="MF_00109"/>
    </source>
</evidence>
<comment type="catalytic activity">
    <reaction evidence="10 11">
        <text>shikimate + ATP = 3-phosphoshikimate + ADP + H(+)</text>
        <dbReference type="Rhea" id="RHEA:13121"/>
        <dbReference type="ChEBI" id="CHEBI:15378"/>
        <dbReference type="ChEBI" id="CHEBI:30616"/>
        <dbReference type="ChEBI" id="CHEBI:36208"/>
        <dbReference type="ChEBI" id="CHEBI:145989"/>
        <dbReference type="ChEBI" id="CHEBI:456216"/>
        <dbReference type="EC" id="2.7.1.71"/>
    </reaction>
</comment>
<dbReference type="InterPro" id="IPR027417">
    <property type="entry name" value="P-loop_NTPase"/>
</dbReference>
<evidence type="ECO:0000256" key="1">
    <source>
        <dbReference type="ARBA" id="ARBA00004842"/>
    </source>
</evidence>
<keyword evidence="7 11" id="KW-0418">Kinase</keyword>
<comment type="caution">
    <text evidence="11">Lacks conserved residue(s) required for the propagation of feature annotation.</text>
</comment>
<evidence type="ECO:0000313" key="12">
    <source>
        <dbReference type="EMBL" id="WFP15425.1"/>
    </source>
</evidence>
<dbReference type="InterPro" id="IPR031322">
    <property type="entry name" value="Shikimate/glucono_kinase"/>
</dbReference>
<comment type="cofactor">
    <cofactor evidence="11">
        <name>Mg(2+)</name>
        <dbReference type="ChEBI" id="CHEBI:18420"/>
    </cofactor>
    <text evidence="11">Binds 1 Mg(2+) ion per subunit.</text>
</comment>
<gene>
    <name evidence="11" type="primary">aroK</name>
    <name evidence="12" type="ORF">P8192_08320</name>
</gene>
<dbReference type="HAMAP" id="MF_00109">
    <property type="entry name" value="Shikimate_kinase"/>
    <property type="match status" value="1"/>
</dbReference>
<dbReference type="PANTHER" id="PTHR21087">
    <property type="entry name" value="SHIKIMATE KINASE"/>
    <property type="match status" value="1"/>
</dbReference>
<evidence type="ECO:0000256" key="7">
    <source>
        <dbReference type="ARBA" id="ARBA00022777"/>
    </source>
</evidence>
<dbReference type="PROSITE" id="PS01128">
    <property type="entry name" value="SHIKIMATE_KINASE"/>
    <property type="match status" value="1"/>
</dbReference>
<protein>
    <recommendedName>
        <fullName evidence="3 11">Shikimate kinase</fullName>
        <shortName evidence="11">SK</shortName>
        <ecNumber evidence="3 11">2.7.1.71</ecNumber>
    </recommendedName>
</protein>
<keyword evidence="11" id="KW-0479">Metal-binding</keyword>
<proteinExistence type="inferred from homology"/>
<keyword evidence="11" id="KW-0963">Cytoplasm</keyword>
<keyword evidence="6 11" id="KW-0547">Nucleotide-binding</keyword>
<evidence type="ECO:0000313" key="13">
    <source>
        <dbReference type="Proteomes" id="UP001219037"/>
    </source>
</evidence>
<dbReference type="PANTHER" id="PTHR21087:SF16">
    <property type="entry name" value="SHIKIMATE KINASE 1, CHLOROPLASTIC"/>
    <property type="match status" value="1"/>
</dbReference>
<feature type="binding site" evidence="11">
    <location>
        <position position="158"/>
    </location>
    <ligand>
        <name>substrate</name>
    </ligand>
</feature>
<comment type="function">
    <text evidence="11">Catalyzes the specific phosphorylation of the 3-hydroxyl group of shikimic acid using ATP as a cosubstrate.</text>
</comment>
<dbReference type="GO" id="GO:0004765">
    <property type="term" value="F:shikimate kinase activity"/>
    <property type="evidence" value="ECO:0007669"/>
    <property type="project" value="UniProtKB-EC"/>
</dbReference>
<accession>A0ABY8H2R3</accession>
<evidence type="ECO:0000256" key="3">
    <source>
        <dbReference type="ARBA" id="ARBA00012154"/>
    </source>
</evidence>
<keyword evidence="11" id="KW-0460">Magnesium</keyword>
<keyword evidence="8 11" id="KW-0067">ATP-binding</keyword>
<dbReference type="EC" id="2.7.1.71" evidence="3 11"/>
<comment type="subunit">
    <text evidence="11">Monomer.</text>
</comment>
<dbReference type="InterPro" id="IPR023000">
    <property type="entry name" value="Shikimate_kinase_CS"/>
</dbReference>
<keyword evidence="9 11" id="KW-0057">Aromatic amino acid biosynthesis</keyword>
<evidence type="ECO:0000256" key="5">
    <source>
        <dbReference type="ARBA" id="ARBA00022679"/>
    </source>
</evidence>
<feature type="binding site" evidence="11">
    <location>
        <begin position="34"/>
        <end position="39"/>
    </location>
    <ligand>
        <name>ATP</name>
        <dbReference type="ChEBI" id="CHEBI:30616"/>
    </ligand>
</feature>
<dbReference type="CDD" id="cd00464">
    <property type="entry name" value="SK"/>
    <property type="match status" value="1"/>
</dbReference>
<feature type="binding site" evidence="11">
    <location>
        <position position="140"/>
    </location>
    <ligand>
        <name>ATP</name>
        <dbReference type="ChEBI" id="CHEBI:30616"/>
    </ligand>
</feature>
<evidence type="ECO:0000256" key="6">
    <source>
        <dbReference type="ARBA" id="ARBA00022741"/>
    </source>
</evidence>
<reference evidence="12 13" key="1">
    <citation type="submission" date="2023-04" db="EMBL/GenBank/DDBJ databases">
        <title>Funneling lignin-derived compounds into biodiesel using alkali-halophilic Citricoccus sp. P2.</title>
        <authorList>
            <person name="Luo C.-B."/>
        </authorList>
    </citation>
    <scope>NUCLEOTIDE SEQUENCE [LARGE SCALE GENOMIC DNA]</scope>
    <source>
        <strain evidence="12 13">P2</strain>
    </source>
</reference>
<evidence type="ECO:0000256" key="10">
    <source>
        <dbReference type="ARBA" id="ARBA00048567"/>
    </source>
</evidence>
<comment type="pathway">
    <text evidence="1 11">Metabolic intermediate biosynthesis; chorismate biosynthesis; chorismate from D-erythrose 4-phosphate and phosphoenolpyruvate: step 5/7.</text>
</comment>
<organism evidence="12 13">
    <name type="scientific">Citricoccus muralis</name>
    <dbReference type="NCBI Taxonomy" id="169134"/>
    <lineage>
        <taxon>Bacteria</taxon>
        <taxon>Bacillati</taxon>
        <taxon>Actinomycetota</taxon>
        <taxon>Actinomycetes</taxon>
        <taxon>Micrococcales</taxon>
        <taxon>Micrococcaceae</taxon>
        <taxon>Citricoccus</taxon>
    </lineage>
</organism>
<dbReference type="EMBL" id="CP121252">
    <property type="protein sequence ID" value="WFP15425.1"/>
    <property type="molecule type" value="Genomic_DNA"/>
</dbReference>
<feature type="binding site" evidence="11">
    <location>
        <position position="79"/>
    </location>
    <ligand>
        <name>substrate</name>
    </ligand>
</feature>
<keyword evidence="4 11" id="KW-0028">Amino-acid biosynthesis</keyword>
<feature type="binding site" evidence="11">
    <location>
        <position position="56"/>
    </location>
    <ligand>
        <name>substrate</name>
    </ligand>
</feature>
<dbReference type="PRINTS" id="PR01100">
    <property type="entry name" value="SHIKIMTKNASE"/>
</dbReference>
<dbReference type="Pfam" id="PF01202">
    <property type="entry name" value="SKI"/>
    <property type="match status" value="1"/>
</dbReference>
<dbReference type="InterPro" id="IPR000623">
    <property type="entry name" value="Shikimate_kinase/TSH1"/>
</dbReference>
<comment type="similarity">
    <text evidence="2 11">Belongs to the shikimate kinase family.</text>
</comment>
<feature type="binding site" evidence="11">
    <location>
        <position position="102"/>
    </location>
    <ligand>
        <name>substrate</name>
    </ligand>
</feature>
<dbReference type="Gene3D" id="3.40.50.300">
    <property type="entry name" value="P-loop containing nucleotide triphosphate hydrolases"/>
    <property type="match status" value="1"/>
</dbReference>